<feature type="compositionally biased region" description="Polar residues" evidence="8">
    <location>
        <begin position="1105"/>
        <end position="1116"/>
    </location>
</feature>
<dbReference type="InterPro" id="IPR050331">
    <property type="entry name" value="Zinc_finger"/>
</dbReference>
<evidence type="ECO:0000256" key="4">
    <source>
        <dbReference type="ARBA" id="ARBA00022771"/>
    </source>
</evidence>
<evidence type="ECO:0000256" key="1">
    <source>
        <dbReference type="ARBA" id="ARBA00004123"/>
    </source>
</evidence>
<feature type="region of interest" description="Disordered" evidence="8">
    <location>
        <begin position="960"/>
        <end position="1116"/>
    </location>
</feature>
<dbReference type="SMART" id="SM00355">
    <property type="entry name" value="ZnF_C2H2"/>
    <property type="match status" value="2"/>
</dbReference>
<feature type="compositionally biased region" description="Polar residues" evidence="8">
    <location>
        <begin position="368"/>
        <end position="411"/>
    </location>
</feature>
<evidence type="ECO:0000313" key="10">
    <source>
        <dbReference type="EMBL" id="GJJ70737.1"/>
    </source>
</evidence>
<dbReference type="PANTHER" id="PTHR16515">
    <property type="entry name" value="PR DOMAIN ZINC FINGER PROTEIN"/>
    <property type="match status" value="1"/>
</dbReference>
<keyword evidence="3" id="KW-0677">Repeat</keyword>
<feature type="compositionally biased region" description="Basic and acidic residues" evidence="8">
    <location>
        <begin position="670"/>
        <end position="690"/>
    </location>
</feature>
<reference evidence="10" key="2">
    <citation type="journal article" date="2022" name="Microbiol. Resour. Announc.">
        <title>Whole-Genome Sequence of Entomortierella parvispora E1425, a Mucoromycotan Fungus Associated with Burkholderiaceae-Related Endosymbiotic Bacteria.</title>
        <authorList>
            <person name="Herlambang A."/>
            <person name="Guo Y."/>
            <person name="Takashima Y."/>
            <person name="Narisawa K."/>
            <person name="Ohta H."/>
            <person name="Nishizawa T."/>
        </authorList>
    </citation>
    <scope>NUCLEOTIDE SEQUENCE</scope>
    <source>
        <strain evidence="10">E1425</strain>
    </source>
</reference>
<feature type="compositionally biased region" description="Low complexity" evidence="8">
    <location>
        <begin position="221"/>
        <end position="232"/>
    </location>
</feature>
<feature type="compositionally biased region" description="Low complexity" evidence="8">
    <location>
        <begin position="1022"/>
        <end position="1066"/>
    </location>
</feature>
<comment type="subcellular location">
    <subcellularLocation>
        <location evidence="1">Nucleus</location>
    </subcellularLocation>
</comment>
<feature type="domain" description="C2H2-type" evidence="9">
    <location>
        <begin position="818"/>
        <end position="845"/>
    </location>
</feature>
<comment type="caution">
    <text evidence="10">The sequence shown here is derived from an EMBL/GenBank/DDBJ whole genome shotgun (WGS) entry which is preliminary data.</text>
</comment>
<dbReference type="GO" id="GO:0010468">
    <property type="term" value="P:regulation of gene expression"/>
    <property type="evidence" value="ECO:0007669"/>
    <property type="project" value="TreeGrafter"/>
</dbReference>
<evidence type="ECO:0000256" key="8">
    <source>
        <dbReference type="SAM" id="MobiDB-lite"/>
    </source>
</evidence>
<keyword evidence="11" id="KW-1185">Reference proteome</keyword>
<evidence type="ECO:0000256" key="2">
    <source>
        <dbReference type="ARBA" id="ARBA00022723"/>
    </source>
</evidence>
<evidence type="ECO:0000256" key="7">
    <source>
        <dbReference type="PROSITE-ProRule" id="PRU00042"/>
    </source>
</evidence>
<feature type="domain" description="C2H2-type" evidence="9">
    <location>
        <begin position="846"/>
        <end position="873"/>
    </location>
</feature>
<feature type="compositionally biased region" description="Basic and acidic residues" evidence="8">
    <location>
        <begin position="444"/>
        <end position="453"/>
    </location>
</feature>
<feature type="compositionally biased region" description="Basic and acidic residues" evidence="8">
    <location>
        <begin position="1086"/>
        <end position="1104"/>
    </location>
</feature>
<dbReference type="Gene3D" id="3.30.160.60">
    <property type="entry name" value="Classic Zinc Finger"/>
    <property type="match status" value="2"/>
</dbReference>
<evidence type="ECO:0000256" key="6">
    <source>
        <dbReference type="ARBA" id="ARBA00023242"/>
    </source>
</evidence>
<feature type="region of interest" description="Disordered" evidence="8">
    <location>
        <begin position="1"/>
        <end position="274"/>
    </location>
</feature>
<feature type="compositionally biased region" description="Acidic residues" evidence="8">
    <location>
        <begin position="722"/>
        <end position="745"/>
    </location>
</feature>
<keyword evidence="2" id="KW-0479">Metal-binding</keyword>
<feature type="compositionally biased region" description="Low complexity" evidence="8">
    <location>
        <begin position="1003"/>
        <end position="1015"/>
    </location>
</feature>
<evidence type="ECO:0000259" key="9">
    <source>
        <dbReference type="PROSITE" id="PS50157"/>
    </source>
</evidence>
<accession>A0A9P3H652</accession>
<feature type="compositionally biased region" description="Low complexity" evidence="8">
    <location>
        <begin position="795"/>
        <end position="805"/>
    </location>
</feature>
<dbReference type="FunFam" id="3.30.160.60:FF:000110">
    <property type="entry name" value="Zinc finger protein-like"/>
    <property type="match status" value="1"/>
</dbReference>
<feature type="compositionally biased region" description="Low complexity" evidence="8">
    <location>
        <begin position="172"/>
        <end position="183"/>
    </location>
</feature>
<feature type="compositionally biased region" description="Polar residues" evidence="8">
    <location>
        <begin position="78"/>
        <end position="91"/>
    </location>
</feature>
<gene>
    <name evidence="10" type="ORF">EMPS_03087</name>
</gene>
<feature type="compositionally biased region" description="Polar residues" evidence="8">
    <location>
        <begin position="960"/>
        <end position="976"/>
    </location>
</feature>
<dbReference type="SUPFAM" id="SSF57667">
    <property type="entry name" value="beta-beta-alpha zinc fingers"/>
    <property type="match status" value="1"/>
</dbReference>
<feature type="compositionally biased region" description="Low complexity" evidence="8">
    <location>
        <begin position="240"/>
        <end position="250"/>
    </location>
</feature>
<name>A0A9P3H652_9FUNG</name>
<evidence type="ECO:0000256" key="5">
    <source>
        <dbReference type="ARBA" id="ARBA00022833"/>
    </source>
</evidence>
<feature type="compositionally biased region" description="Polar residues" evidence="8">
    <location>
        <begin position="891"/>
        <end position="905"/>
    </location>
</feature>
<sequence length="1116" mass="123229">MPSAIGSISEERTMDSLPAMHSGDQDPSLPLVHAANHAYEQDLCQIGHQKGSDHLRQAPDWRPDRDEPRPHGEAAYSRANNPFHNRGPSHSQQLQQVPQIQELCQEPSYASSTKDQWPRLSPTMARANHPHQRQSKEDHFISHTGARPPLQVPPSGYERSRLRSQSPTQTHAMAWAPPAASTAGQPSRYHPYHYPATQLEHRQSDEAYPQRTPPWPAPHRQLQQHPQKQQYQSSGEAEQTRIQGQQTQHQYLHEQRQKQQQQQHQPLHPLDTYSHPQREHRHLVPYNQQYELELGRQQEDMGVHHRHTRTPSAQLIAAGSTQRPIVEHDPANRYTLGPYRRPSAPQPISSREDMEGILAAQSLMSSMHMNRSQPVSPSTSFQTASRQSSANVSQSRATSVTATVAPNNTLADSGGWHLPPSPSRSIPRSATVDPTRTRVPLLEDNPRSNEGLRGRIFGQGTRSLPPLMGRDELLPLEPSPGAVADRRRVSSDRPLASMFDTQSPLSDSLPLPRTQRTGMPVWNRGLEMRAWDIERGSQSNPWTHLGPFTKRYSDGSIHEPRSTLQDVTSTGTSSAHDSRDRPFQNLGYSPRSDLSTPPRQRPVRIGEEGYYGAKELEVLYRLWHPTTKHHQDDRFSNQDGQSFSYQTQERASSEGDLDYKGKGPMSNAWQDERRNHEFRQYTPSREDTRGYNRGFNSCDNGAANDDNFNSDGRHGDESSLMDVDDKDLDREDEDEDEDGDGGQDGEVDHNGAPLGRTQSRESGDGSERSTDGQTDTTDAGTSTGGPVDHANVIPRTTEGGSSSTRASRRVRVQEAKNHQCEECGKKFSRPSQLQTHSFTHNGLKPHQCKTCKKFFNVASNLKRHIRTHATTKRKSSRTGSTVFRSFAHSLPVSSDVGTSTGGKSKQQADRQTKGQSTSSSSASVDKAALAPTQSSLLTPNEPLQVVFEPLETLRWMDTETPLTGSLMGTANQSKTQRSSRRMPSAAVDRGRSRRGSDGGAIGRGRSFSSNSSNTSVAMTPLSGSTDSASTAASTSSGSSTAVSSSSGSSTAASNKSSSEPSNSPVSRHPAQYIPSTLSGPNVVASERNESKAARRTDGEEKDQHPATTTQHPPNIQ</sequence>
<feature type="compositionally biased region" description="Basic and acidic residues" evidence="8">
    <location>
        <begin position="811"/>
        <end position="825"/>
    </location>
</feature>
<feature type="region of interest" description="Disordered" evidence="8">
    <location>
        <begin position="553"/>
        <end position="606"/>
    </location>
</feature>
<dbReference type="AlphaFoldDB" id="A0A9P3H652"/>
<dbReference type="GO" id="GO:0008270">
    <property type="term" value="F:zinc ion binding"/>
    <property type="evidence" value="ECO:0007669"/>
    <property type="project" value="UniProtKB-KW"/>
</dbReference>
<dbReference type="OrthoDB" id="6077919at2759"/>
<reference evidence="10" key="1">
    <citation type="submission" date="2021-11" db="EMBL/GenBank/DDBJ databases">
        <authorList>
            <person name="Herlambang A."/>
            <person name="Guo Y."/>
            <person name="Takashima Y."/>
            <person name="Nishizawa T."/>
        </authorList>
    </citation>
    <scope>NUCLEOTIDE SEQUENCE</scope>
    <source>
        <strain evidence="10">E1425</strain>
    </source>
</reference>
<dbReference type="InterPro" id="IPR036236">
    <property type="entry name" value="Znf_C2H2_sf"/>
</dbReference>
<feature type="compositionally biased region" description="Basic and acidic residues" evidence="8">
    <location>
        <begin position="50"/>
        <end position="72"/>
    </location>
</feature>
<feature type="compositionally biased region" description="Basic and acidic residues" evidence="8">
    <location>
        <begin position="651"/>
        <end position="661"/>
    </location>
</feature>
<feature type="region of interest" description="Disordered" evidence="8">
    <location>
        <begin position="629"/>
        <end position="826"/>
    </location>
</feature>
<proteinExistence type="predicted"/>
<keyword evidence="4 7" id="KW-0863">Zinc-finger</keyword>
<dbReference type="Pfam" id="PF00096">
    <property type="entry name" value="zf-C2H2"/>
    <property type="match status" value="2"/>
</dbReference>
<feature type="compositionally biased region" description="Low complexity" evidence="8">
    <location>
        <begin position="771"/>
        <end position="785"/>
    </location>
</feature>
<protein>
    <recommendedName>
        <fullName evidence="9">C2H2-type domain-containing protein</fullName>
    </recommendedName>
</protein>
<dbReference type="EMBL" id="BQFW01000004">
    <property type="protein sequence ID" value="GJJ70737.1"/>
    <property type="molecule type" value="Genomic_DNA"/>
</dbReference>
<dbReference type="PROSITE" id="PS50157">
    <property type="entry name" value="ZINC_FINGER_C2H2_2"/>
    <property type="match status" value="2"/>
</dbReference>
<feature type="compositionally biased region" description="Polar residues" evidence="8">
    <location>
        <begin position="637"/>
        <end position="650"/>
    </location>
</feature>
<dbReference type="PANTHER" id="PTHR16515:SF57">
    <property type="entry name" value="ZINC FINGER PROTEIN 154-LIKE"/>
    <property type="match status" value="1"/>
</dbReference>
<feature type="region of interest" description="Disordered" evidence="8">
    <location>
        <begin position="891"/>
        <end position="936"/>
    </location>
</feature>
<dbReference type="GO" id="GO:0005634">
    <property type="term" value="C:nucleus"/>
    <property type="evidence" value="ECO:0007669"/>
    <property type="project" value="UniProtKB-SubCell"/>
</dbReference>
<evidence type="ECO:0000256" key="3">
    <source>
        <dbReference type="ARBA" id="ARBA00022737"/>
    </source>
</evidence>
<feature type="region of interest" description="Disordered" evidence="8">
    <location>
        <begin position="368"/>
        <end position="516"/>
    </location>
</feature>
<feature type="compositionally biased region" description="Basic and acidic residues" evidence="8">
    <location>
        <begin position="758"/>
        <end position="770"/>
    </location>
</feature>
<keyword evidence="5" id="KW-0862">Zinc</keyword>
<dbReference type="InterPro" id="IPR013087">
    <property type="entry name" value="Znf_C2H2_type"/>
</dbReference>
<evidence type="ECO:0000313" key="11">
    <source>
        <dbReference type="Proteomes" id="UP000827284"/>
    </source>
</evidence>
<feature type="compositionally biased region" description="Low complexity" evidence="8">
    <location>
        <begin position="92"/>
        <end position="106"/>
    </location>
</feature>
<dbReference type="PROSITE" id="PS00028">
    <property type="entry name" value="ZINC_FINGER_C2H2_1"/>
    <property type="match status" value="2"/>
</dbReference>
<dbReference type="Proteomes" id="UP000827284">
    <property type="component" value="Unassembled WGS sequence"/>
</dbReference>
<organism evidence="10 11">
    <name type="scientific">Entomortierella parvispora</name>
    <dbReference type="NCBI Taxonomy" id="205924"/>
    <lineage>
        <taxon>Eukaryota</taxon>
        <taxon>Fungi</taxon>
        <taxon>Fungi incertae sedis</taxon>
        <taxon>Mucoromycota</taxon>
        <taxon>Mortierellomycotina</taxon>
        <taxon>Mortierellomycetes</taxon>
        <taxon>Mortierellales</taxon>
        <taxon>Mortierellaceae</taxon>
        <taxon>Entomortierella</taxon>
    </lineage>
</organism>
<keyword evidence="6" id="KW-0539">Nucleus</keyword>
<feature type="compositionally biased region" description="Polar residues" evidence="8">
    <location>
        <begin position="562"/>
        <end position="575"/>
    </location>
</feature>